<accession>A0A7M1RZL2</accession>
<reference evidence="1 2" key="1">
    <citation type="submission" date="2020-07" db="EMBL/GenBank/DDBJ databases">
        <title>Taxonomic proposal: Crassvirales, a new order of highly abundant and diverse bacterial viruses.</title>
        <authorList>
            <person name="Shkoporov A.N."/>
            <person name="Stockdale S.R."/>
            <person name="Guerin E."/>
            <person name="Ross R.P."/>
            <person name="Hill C."/>
        </authorList>
    </citation>
    <scope>NUCLEOTIDE SEQUENCE [LARGE SCALE GENOMIC DNA]</scope>
</reference>
<protein>
    <submittedName>
        <fullName evidence="1">Putative DNA-directed RNA polymerase subunit</fullName>
    </submittedName>
</protein>
<dbReference type="KEGG" id="vg:65130499"/>
<dbReference type="RefSeq" id="YP_010112041.1">
    <property type="nucleotide sequence ID" value="NC_055887.1"/>
</dbReference>
<keyword evidence="1" id="KW-0240">DNA-directed RNA polymerase</keyword>
<dbReference type="EMBL" id="MT774394">
    <property type="protein sequence ID" value="QOR59883.1"/>
    <property type="molecule type" value="Genomic_DNA"/>
</dbReference>
<evidence type="ECO:0000313" key="2">
    <source>
        <dbReference type="Proteomes" id="UP000593898"/>
    </source>
</evidence>
<dbReference type="GO" id="GO:0000428">
    <property type="term" value="C:DNA-directed RNA polymerase complex"/>
    <property type="evidence" value="ECO:0007669"/>
    <property type="project" value="UniProtKB-KW"/>
</dbReference>
<keyword evidence="2" id="KW-1185">Reference proteome</keyword>
<evidence type="ECO:0000313" key="1">
    <source>
        <dbReference type="EMBL" id="QOR59883.1"/>
    </source>
</evidence>
<proteinExistence type="predicted"/>
<name>A0A7M1RZL2_9CAUD</name>
<dbReference type="Proteomes" id="UP000593898">
    <property type="component" value="Segment"/>
</dbReference>
<keyword evidence="1" id="KW-0804">Transcription</keyword>
<organism evidence="1 2">
    <name type="scientific">uncultured phage cr271_1</name>
    <dbReference type="NCBI Taxonomy" id="2772078"/>
    <lineage>
        <taxon>Viruses</taxon>
        <taxon>Duplodnaviria</taxon>
        <taxon>Heunggongvirae</taxon>
        <taxon>Uroviricota</taxon>
        <taxon>Caudoviricetes</taxon>
        <taxon>Crassvirales</taxon>
        <taxon>Intestiviridae</taxon>
        <taxon>Obtuvirinae</taxon>
        <taxon>Hacihdavirus</taxon>
        <taxon>Hacihdavirus animalis</taxon>
    </lineage>
</organism>
<sequence length="116" mass="12557">MALKLSKEHGLNPSLLVCPLCGNDVGIALLGANGGKKAPYRMTSMDLCDDCKQKVKEGNTFILSAKQTPDGIKPTGVYMLVPNDCLNVPIPPKGICFMEESEFNKLVNNSKQNETD</sequence>
<dbReference type="GeneID" id="65130499"/>